<dbReference type="EMBL" id="PYGD01000002">
    <property type="protein sequence ID" value="PSK93122.1"/>
    <property type="molecule type" value="Genomic_DNA"/>
</dbReference>
<proteinExistence type="predicted"/>
<keyword evidence="2" id="KW-1185">Reference proteome</keyword>
<protein>
    <submittedName>
        <fullName evidence="1">Uncharacterized protein</fullName>
    </submittedName>
</protein>
<organism evidence="1 2">
    <name type="scientific">Taibaiella chishuiensis</name>
    <dbReference type="NCBI Taxonomy" id="1434707"/>
    <lineage>
        <taxon>Bacteria</taxon>
        <taxon>Pseudomonadati</taxon>
        <taxon>Bacteroidota</taxon>
        <taxon>Chitinophagia</taxon>
        <taxon>Chitinophagales</taxon>
        <taxon>Chitinophagaceae</taxon>
        <taxon>Taibaiella</taxon>
    </lineage>
</organism>
<dbReference type="Proteomes" id="UP000240572">
    <property type="component" value="Unassembled WGS sequence"/>
</dbReference>
<reference evidence="1 2" key="1">
    <citation type="submission" date="2018-03" db="EMBL/GenBank/DDBJ databases">
        <title>Genomic Encyclopedia of Type Strains, Phase III (KMG-III): the genomes of soil and plant-associated and newly described type strains.</title>
        <authorList>
            <person name="Whitman W."/>
        </authorList>
    </citation>
    <scope>NUCLEOTIDE SEQUENCE [LARGE SCALE GENOMIC DNA]</scope>
    <source>
        <strain evidence="1 2">CGMCC 1.12700</strain>
    </source>
</reference>
<accession>A0A2P8D7D8</accession>
<comment type="caution">
    <text evidence="1">The sequence shown here is derived from an EMBL/GenBank/DDBJ whole genome shotgun (WGS) entry which is preliminary data.</text>
</comment>
<dbReference type="AlphaFoldDB" id="A0A2P8D7D8"/>
<evidence type="ECO:0000313" key="1">
    <source>
        <dbReference type="EMBL" id="PSK93122.1"/>
    </source>
</evidence>
<name>A0A2P8D7D8_9BACT</name>
<evidence type="ECO:0000313" key="2">
    <source>
        <dbReference type="Proteomes" id="UP000240572"/>
    </source>
</evidence>
<sequence>MKIENPAIELKPVQKTIFNKYSSALAADQIIGPGIL</sequence>
<gene>
    <name evidence="1" type="ORF">B0I18_10291</name>
</gene>